<organism evidence="2 3">
    <name type="scientific">Dendronalium phyllosphericum CENA369</name>
    <dbReference type="NCBI Taxonomy" id="1725256"/>
    <lineage>
        <taxon>Bacteria</taxon>
        <taxon>Bacillati</taxon>
        <taxon>Cyanobacteriota</taxon>
        <taxon>Cyanophyceae</taxon>
        <taxon>Nostocales</taxon>
        <taxon>Nostocaceae</taxon>
        <taxon>Dendronalium</taxon>
        <taxon>Dendronalium phyllosphericum</taxon>
    </lineage>
</organism>
<dbReference type="AlphaFoldDB" id="A0A8J7LGU5"/>
<evidence type="ECO:0000313" key="3">
    <source>
        <dbReference type="Proteomes" id="UP000662314"/>
    </source>
</evidence>
<dbReference type="NCBIfam" id="TIGR02595">
    <property type="entry name" value="PEP_CTERM"/>
    <property type="match status" value="1"/>
</dbReference>
<dbReference type="Proteomes" id="UP000662314">
    <property type="component" value="Unassembled WGS sequence"/>
</dbReference>
<proteinExistence type="predicted"/>
<dbReference type="RefSeq" id="WP_214436096.1">
    <property type="nucleotide sequence ID" value="NZ_CAWPUQ010000216.1"/>
</dbReference>
<accession>A0A8J7LGU5</accession>
<evidence type="ECO:0000313" key="2">
    <source>
        <dbReference type="EMBL" id="MBH8577402.1"/>
    </source>
</evidence>
<keyword evidence="1" id="KW-0732">Signal</keyword>
<keyword evidence="3" id="KW-1185">Reference proteome</keyword>
<dbReference type="InterPro" id="IPR013424">
    <property type="entry name" value="Ice-binding_C"/>
</dbReference>
<feature type="chain" id="PRO_5035169049" evidence="1">
    <location>
        <begin position="31"/>
        <end position="168"/>
    </location>
</feature>
<evidence type="ECO:0000256" key="1">
    <source>
        <dbReference type="SAM" id="SignalP"/>
    </source>
</evidence>
<protein>
    <submittedName>
        <fullName evidence="2">PEP-CTERM sorting domain-containing protein</fullName>
    </submittedName>
</protein>
<sequence length="168" mass="17480">MTDSIFKKLAVATVGTVLVFSVGETLPAQAANLTYSFANVDKTLTGTFSFDEAAAADQQVTISEGLKIIATYNGQSYTEANDSSALVLTNFSGKIPQGQGLGLQFVVPDAFTVYSGNFINPKDPTDAGVQSITYTPVPEPNSILGLSVLGLGLFLGKKIASKSSSTKA</sequence>
<gene>
    <name evidence="2" type="ORF">I8752_31425</name>
</gene>
<reference evidence="2 3" key="1">
    <citation type="journal article" date="2021" name="Int. J. Syst. Evol. Microbiol.">
        <title>Amazonocrinis nigriterrae gen. nov., sp. nov., Atlanticothrix silvestris gen. nov., sp. nov. and Dendronalium phyllosphericum gen. nov., sp. nov., nostocacean cyanobacteria from Brazilian environments.</title>
        <authorList>
            <person name="Alvarenga D.O."/>
            <person name="Andreote A.P.D."/>
            <person name="Branco L.H.Z."/>
            <person name="Delbaje E."/>
            <person name="Cruz R.B."/>
            <person name="Varani A.M."/>
            <person name="Fiore M.F."/>
        </authorList>
    </citation>
    <scope>NUCLEOTIDE SEQUENCE [LARGE SCALE GENOMIC DNA]</scope>
    <source>
        <strain evidence="2 3">CENA369</strain>
    </source>
</reference>
<dbReference type="EMBL" id="JAECZA010000282">
    <property type="protein sequence ID" value="MBH8577402.1"/>
    <property type="molecule type" value="Genomic_DNA"/>
</dbReference>
<name>A0A8J7LGU5_9NOST</name>
<comment type="caution">
    <text evidence="2">The sequence shown here is derived from an EMBL/GenBank/DDBJ whole genome shotgun (WGS) entry which is preliminary data.</text>
</comment>
<feature type="signal peptide" evidence="1">
    <location>
        <begin position="1"/>
        <end position="30"/>
    </location>
</feature>